<keyword evidence="3" id="KW-1185">Reference proteome</keyword>
<sequence length="253" mass="27257">MSLYQDRSEVTASVIMGFCLIIGLAAGGWFIGKGMARFKSDTRTVTVKGLVEREVKSDQAVWTLGLRRASDALPDAHQRITADRDAVLAFLKKQGFPDTEVERQPTRTVDKLARDYGGQQNERFRYVVTAAVTVKSANVDLVRSATGATEELIKAGVILDGGNEGGPANPRFVVSKFNALRPQLLADATRNAREIATQFAADSGASVGAIRSANQGNIQIFGTDGNDESAPFSATSTPAKKIRVVSTFEFELK</sequence>
<dbReference type="PANTHER" id="PTHR34387:SF2">
    <property type="entry name" value="SLR1258 PROTEIN"/>
    <property type="match status" value="1"/>
</dbReference>
<dbReference type="PIRSF" id="PIRSF029033">
    <property type="entry name" value="UCP029033"/>
    <property type="match status" value="1"/>
</dbReference>
<dbReference type="Gene3D" id="3.30.70.2970">
    <property type="entry name" value="Protein of unknown function (DUF541), domain 2"/>
    <property type="match status" value="1"/>
</dbReference>
<dbReference type="InterPro" id="IPR016907">
    <property type="entry name" value="UCP029033"/>
</dbReference>
<keyword evidence="1" id="KW-0472">Membrane</keyword>
<dbReference type="PANTHER" id="PTHR34387">
    <property type="entry name" value="SLR1258 PROTEIN"/>
    <property type="match status" value="1"/>
</dbReference>
<name>A0A6M4GZ38_9PROT</name>
<keyword evidence="1" id="KW-0812">Transmembrane</keyword>
<protein>
    <recommendedName>
        <fullName evidence="4">SIMPL domain-containing protein</fullName>
    </recommendedName>
</protein>
<proteinExistence type="predicted"/>
<dbReference type="Pfam" id="PF04402">
    <property type="entry name" value="SIMPL"/>
    <property type="match status" value="1"/>
</dbReference>
<dbReference type="KEGG" id="uru:DSM104443_03367"/>
<dbReference type="InterPro" id="IPR007497">
    <property type="entry name" value="SIMPL/DUF541"/>
</dbReference>
<dbReference type="AlphaFoldDB" id="A0A6M4GZ38"/>
<feature type="transmembrane region" description="Helical" evidence="1">
    <location>
        <begin position="12"/>
        <end position="31"/>
    </location>
</feature>
<dbReference type="GO" id="GO:0006974">
    <property type="term" value="P:DNA damage response"/>
    <property type="evidence" value="ECO:0007669"/>
    <property type="project" value="TreeGrafter"/>
</dbReference>
<evidence type="ECO:0000313" key="3">
    <source>
        <dbReference type="Proteomes" id="UP000501534"/>
    </source>
</evidence>
<accession>A0A6M4GZ38</accession>
<dbReference type="InterPro" id="IPR052022">
    <property type="entry name" value="26kDa_periplasmic_antigen"/>
</dbReference>
<dbReference type="Proteomes" id="UP000501534">
    <property type="component" value="Chromosome"/>
</dbReference>
<dbReference type="Gene3D" id="3.30.110.170">
    <property type="entry name" value="Protein of unknown function (DUF541), domain 1"/>
    <property type="match status" value="1"/>
</dbReference>
<evidence type="ECO:0000313" key="2">
    <source>
        <dbReference type="EMBL" id="QJR12282.1"/>
    </source>
</evidence>
<keyword evidence="1" id="KW-1133">Transmembrane helix</keyword>
<evidence type="ECO:0000256" key="1">
    <source>
        <dbReference type="SAM" id="Phobius"/>
    </source>
</evidence>
<dbReference type="EMBL" id="CP053069">
    <property type="protein sequence ID" value="QJR12282.1"/>
    <property type="molecule type" value="Genomic_DNA"/>
</dbReference>
<evidence type="ECO:0008006" key="4">
    <source>
        <dbReference type="Google" id="ProtNLM"/>
    </source>
</evidence>
<gene>
    <name evidence="2" type="ORF">DSM104443_03367</name>
</gene>
<reference evidence="2 3" key="1">
    <citation type="submission" date="2020-04" db="EMBL/GenBank/DDBJ databases">
        <title>Usitatibacter rugosus gen. nov., sp. nov. and Usitatibacter palustris sp. nov., novel members of Usitatibacteraceae fam. nov. within the order Nitrosomonadales isolated from soil.</title>
        <authorList>
            <person name="Huber K.J."/>
            <person name="Neumann-Schaal M."/>
            <person name="Geppert A."/>
            <person name="Luckner M."/>
            <person name="Wanner G."/>
            <person name="Overmann J."/>
        </authorList>
    </citation>
    <scope>NUCLEOTIDE SEQUENCE [LARGE SCALE GENOMIC DNA]</scope>
    <source>
        <strain evidence="2 3">0125_3</strain>
    </source>
</reference>
<dbReference type="RefSeq" id="WP_171094359.1">
    <property type="nucleotide sequence ID" value="NZ_CP053069.1"/>
</dbReference>
<organism evidence="2 3">
    <name type="scientific">Usitatibacter rugosus</name>
    <dbReference type="NCBI Taxonomy" id="2732067"/>
    <lineage>
        <taxon>Bacteria</taxon>
        <taxon>Pseudomonadati</taxon>
        <taxon>Pseudomonadota</taxon>
        <taxon>Betaproteobacteria</taxon>
        <taxon>Nitrosomonadales</taxon>
        <taxon>Usitatibacteraceae</taxon>
        <taxon>Usitatibacter</taxon>
    </lineage>
</organism>